<dbReference type="InterPro" id="IPR027065">
    <property type="entry name" value="Lon_Prtase"/>
</dbReference>
<dbReference type="PROSITE" id="PS51786">
    <property type="entry name" value="LON_PROTEOLYTIC"/>
    <property type="match status" value="1"/>
</dbReference>
<dbReference type="InterPro" id="IPR001478">
    <property type="entry name" value="PDZ"/>
</dbReference>
<evidence type="ECO:0000259" key="3">
    <source>
        <dbReference type="PROSITE" id="PS51786"/>
    </source>
</evidence>
<accession>A0A3P1T6J7</accession>
<dbReference type="GO" id="GO:0004176">
    <property type="term" value="F:ATP-dependent peptidase activity"/>
    <property type="evidence" value="ECO:0007669"/>
    <property type="project" value="UniProtKB-UniRule"/>
</dbReference>
<proteinExistence type="inferred from homology"/>
<dbReference type="Gene3D" id="3.30.230.10">
    <property type="match status" value="1"/>
</dbReference>
<comment type="similarity">
    <text evidence="1">Belongs to the peptidase S16 family.</text>
</comment>
<feature type="domain" description="Lon proteolytic" evidence="3">
    <location>
        <begin position="259"/>
        <end position="353"/>
    </location>
</feature>
<dbReference type="AlphaFoldDB" id="A0A3P1T6J7"/>
<dbReference type="InterPro" id="IPR036034">
    <property type="entry name" value="PDZ_sf"/>
</dbReference>
<keyword evidence="1" id="KW-0378">Hydrolase</keyword>
<dbReference type="GO" id="GO:0006508">
    <property type="term" value="P:proteolysis"/>
    <property type="evidence" value="ECO:0007669"/>
    <property type="project" value="UniProtKB-KW"/>
</dbReference>
<dbReference type="GO" id="GO:0030163">
    <property type="term" value="P:protein catabolic process"/>
    <property type="evidence" value="ECO:0007669"/>
    <property type="project" value="InterPro"/>
</dbReference>
<dbReference type="SUPFAM" id="SSF50156">
    <property type="entry name" value="PDZ domain-like"/>
    <property type="match status" value="1"/>
</dbReference>
<dbReference type="EMBL" id="RQZG01000008">
    <property type="protein sequence ID" value="RRD04928.1"/>
    <property type="molecule type" value="Genomic_DNA"/>
</dbReference>
<dbReference type="Pfam" id="PF05362">
    <property type="entry name" value="Lon_C"/>
    <property type="match status" value="1"/>
</dbReference>
<evidence type="ECO:0000313" key="5">
    <source>
        <dbReference type="Proteomes" id="UP000280819"/>
    </source>
</evidence>
<keyword evidence="2" id="KW-0812">Transmembrane</keyword>
<evidence type="ECO:0000256" key="2">
    <source>
        <dbReference type="SAM" id="Phobius"/>
    </source>
</evidence>
<feature type="transmembrane region" description="Helical" evidence="2">
    <location>
        <begin position="21"/>
        <end position="44"/>
    </location>
</feature>
<dbReference type="OrthoDB" id="2356897at2"/>
<feature type="active site" evidence="1">
    <location>
        <position position="306"/>
    </location>
</feature>
<sequence>MRLGLIRLPASDRELTKGAWVSRNLVAVVSSVLFVVFAVAIVLIPVPFVTWRPGQTVDVLGGTEEGPLIEISGLPVSSSGGTLLMTTVSTTRVDSNVSLPEALIAHVAEDSDALPREILYPAGKSYEEVQSEAVALMDTSRGNATVAALRAAGQTVTEMPMIAAVTLSGPANGVLQPGDLVEAIDDTPVSRREDIQDAIRRRGVGEPVVFRVIRGGDILSLTVTTVQGTDGHPSIGIRITTGYRYAPTVTYRIDPVIVGPSAGLVFALAVYDRITDGVLPEGAVVAGTGAIDAAGKVSAIGGVREKIKGAEKAGATIFLMPRANCQDLGVLNTSIRLVPVTTLKDAIAALQLLEEGKTDEEVPTCG</sequence>
<dbReference type="PANTHER" id="PTHR10046">
    <property type="entry name" value="ATP DEPENDENT LON PROTEASE FAMILY MEMBER"/>
    <property type="match status" value="1"/>
</dbReference>
<keyword evidence="1" id="KW-0720">Serine protease</keyword>
<comment type="caution">
    <text evidence="4">The sequence shown here is derived from an EMBL/GenBank/DDBJ whole genome shotgun (WGS) entry which is preliminary data.</text>
</comment>
<dbReference type="EC" id="3.4.21.53" evidence="1"/>
<dbReference type="InterPro" id="IPR014721">
    <property type="entry name" value="Ribsml_uS5_D2-typ_fold_subgr"/>
</dbReference>
<dbReference type="SUPFAM" id="SSF54211">
    <property type="entry name" value="Ribosomal protein S5 domain 2-like"/>
    <property type="match status" value="1"/>
</dbReference>
<dbReference type="Pfam" id="PF13180">
    <property type="entry name" value="PDZ_2"/>
    <property type="match status" value="1"/>
</dbReference>
<dbReference type="GO" id="GO:0004252">
    <property type="term" value="F:serine-type endopeptidase activity"/>
    <property type="evidence" value="ECO:0007669"/>
    <property type="project" value="UniProtKB-UniRule"/>
</dbReference>
<dbReference type="InterPro" id="IPR008269">
    <property type="entry name" value="Lon_proteolytic"/>
</dbReference>
<dbReference type="Proteomes" id="UP000280819">
    <property type="component" value="Unassembled WGS sequence"/>
</dbReference>
<evidence type="ECO:0000256" key="1">
    <source>
        <dbReference type="PROSITE-ProRule" id="PRU01122"/>
    </source>
</evidence>
<gene>
    <name evidence="4" type="ORF">EII34_08345</name>
</gene>
<dbReference type="Gene3D" id="2.30.42.10">
    <property type="match status" value="1"/>
</dbReference>
<organism evidence="4 5">
    <name type="scientific">Arachnia propionica</name>
    <dbReference type="NCBI Taxonomy" id="1750"/>
    <lineage>
        <taxon>Bacteria</taxon>
        <taxon>Bacillati</taxon>
        <taxon>Actinomycetota</taxon>
        <taxon>Actinomycetes</taxon>
        <taxon>Propionibacteriales</taxon>
        <taxon>Propionibacteriaceae</taxon>
        <taxon>Arachnia</taxon>
    </lineage>
</organism>
<evidence type="ECO:0000313" key="4">
    <source>
        <dbReference type="EMBL" id="RRD04928.1"/>
    </source>
</evidence>
<protein>
    <recommendedName>
        <fullName evidence="1">endopeptidase La</fullName>
        <ecNumber evidence="1">3.4.21.53</ecNumber>
    </recommendedName>
</protein>
<keyword evidence="2" id="KW-0472">Membrane</keyword>
<feature type="active site" evidence="1">
    <location>
        <position position="261"/>
    </location>
</feature>
<keyword evidence="1" id="KW-0645">Protease</keyword>
<keyword evidence="2" id="KW-1133">Transmembrane helix</keyword>
<comment type="catalytic activity">
    <reaction evidence="1">
        <text>Hydrolysis of proteins in presence of ATP.</text>
        <dbReference type="EC" id="3.4.21.53"/>
    </reaction>
</comment>
<dbReference type="GO" id="GO:0005524">
    <property type="term" value="F:ATP binding"/>
    <property type="evidence" value="ECO:0007669"/>
    <property type="project" value="InterPro"/>
</dbReference>
<dbReference type="InterPro" id="IPR020568">
    <property type="entry name" value="Ribosomal_Su5_D2-typ_SF"/>
</dbReference>
<reference evidence="4 5" key="1">
    <citation type="submission" date="2018-11" db="EMBL/GenBank/DDBJ databases">
        <title>Genomes From Bacteria Associated with the Canine Oral Cavity: a Test Case for Automated Genome-Based Taxonomic Assignment.</title>
        <authorList>
            <person name="Coil D.A."/>
            <person name="Jospin G."/>
            <person name="Darling A.E."/>
            <person name="Wallis C."/>
            <person name="Davis I.J."/>
            <person name="Harris S."/>
            <person name="Eisen J.A."/>
            <person name="Holcombe L.J."/>
            <person name="O'Flynn C."/>
        </authorList>
    </citation>
    <scope>NUCLEOTIDE SEQUENCE [LARGE SCALE GENOMIC DNA]</scope>
    <source>
        <strain evidence="4 5">OH887_COT-365</strain>
    </source>
</reference>
<name>A0A3P1T6J7_9ACTN</name>